<evidence type="ECO:0000313" key="2">
    <source>
        <dbReference type="Proteomes" id="UP001558613"/>
    </source>
</evidence>
<protein>
    <submittedName>
        <fullName evidence="1">Uncharacterized protein</fullName>
    </submittedName>
</protein>
<comment type="caution">
    <text evidence="1">The sequence shown here is derived from an EMBL/GenBank/DDBJ whole genome shotgun (WGS) entry which is preliminary data.</text>
</comment>
<sequence>MDCAHCDVFAGLLREYLFYQRGDEYLFYQSCNIRVASLMGIATYSQQWMEQLTALEGRVPPDVGPTLQLKAGNTCCPKKARNIQLKWNQASGALPGYASGSLMYAADTAGLMDVTDPAGRNRWTKRWNYKAGSKKVSVSPSVRLAHAQTLLSNTAKYPIDRVCLKNFSIPEGSRVSNQENRILGMLPKSIFLSMVDNDAFTGTYTKNPFIFNNYDLEFLAVYVKCQQFPAKPLQPNFESRSAVREFYQLSYRSSGLGTSDSKHASKKPCHILLI</sequence>
<keyword evidence="2" id="KW-1185">Reference proteome</keyword>
<name>A0ABR3NJ28_9TELE</name>
<gene>
    <name evidence="1" type="ORF">QQF64_023678</name>
</gene>
<dbReference type="EMBL" id="JAYMGO010000003">
    <property type="protein sequence ID" value="KAL1277005.1"/>
    <property type="molecule type" value="Genomic_DNA"/>
</dbReference>
<accession>A0ABR3NJ28</accession>
<evidence type="ECO:0000313" key="1">
    <source>
        <dbReference type="EMBL" id="KAL1277005.1"/>
    </source>
</evidence>
<organism evidence="1 2">
    <name type="scientific">Cirrhinus molitorella</name>
    <name type="common">mud carp</name>
    <dbReference type="NCBI Taxonomy" id="172907"/>
    <lineage>
        <taxon>Eukaryota</taxon>
        <taxon>Metazoa</taxon>
        <taxon>Chordata</taxon>
        <taxon>Craniata</taxon>
        <taxon>Vertebrata</taxon>
        <taxon>Euteleostomi</taxon>
        <taxon>Actinopterygii</taxon>
        <taxon>Neopterygii</taxon>
        <taxon>Teleostei</taxon>
        <taxon>Ostariophysi</taxon>
        <taxon>Cypriniformes</taxon>
        <taxon>Cyprinidae</taxon>
        <taxon>Labeoninae</taxon>
        <taxon>Labeonini</taxon>
        <taxon>Cirrhinus</taxon>
    </lineage>
</organism>
<dbReference type="Proteomes" id="UP001558613">
    <property type="component" value="Unassembled WGS sequence"/>
</dbReference>
<reference evidence="1 2" key="1">
    <citation type="submission" date="2023-09" db="EMBL/GenBank/DDBJ databases">
        <authorList>
            <person name="Wang M."/>
        </authorList>
    </citation>
    <scope>NUCLEOTIDE SEQUENCE [LARGE SCALE GENOMIC DNA]</scope>
    <source>
        <strain evidence="1">GT-2023</strain>
        <tissue evidence="1">Liver</tissue>
    </source>
</reference>
<proteinExistence type="predicted"/>